<accession>A0A7X0JQD3</accession>
<reference evidence="1 2" key="1">
    <citation type="submission" date="2020-08" db="EMBL/GenBank/DDBJ databases">
        <title>The Agave Microbiome: Exploring the role of microbial communities in plant adaptations to desert environments.</title>
        <authorList>
            <person name="Partida-Martinez L.P."/>
        </authorList>
    </citation>
    <scope>NUCLEOTIDE SEQUENCE [LARGE SCALE GENOMIC DNA]</scope>
    <source>
        <strain evidence="1 2">AS3.12</strain>
    </source>
</reference>
<gene>
    <name evidence="1" type="ORF">F4695_004344</name>
</gene>
<proteinExistence type="predicted"/>
<name>A0A7X0JQD3_9HYPH</name>
<dbReference type="EMBL" id="JACHBU010000012">
    <property type="protein sequence ID" value="MBB6510952.1"/>
    <property type="molecule type" value="Genomic_DNA"/>
</dbReference>
<comment type="caution">
    <text evidence="1">The sequence shown here is derived from an EMBL/GenBank/DDBJ whole genome shotgun (WGS) entry which is preliminary data.</text>
</comment>
<dbReference type="AlphaFoldDB" id="A0A7X0JQD3"/>
<keyword evidence="2" id="KW-1185">Reference proteome</keyword>
<organism evidence="1 2">
    <name type="scientific">Rhizobium soli</name>
    <dbReference type="NCBI Taxonomy" id="424798"/>
    <lineage>
        <taxon>Bacteria</taxon>
        <taxon>Pseudomonadati</taxon>
        <taxon>Pseudomonadota</taxon>
        <taxon>Alphaproteobacteria</taxon>
        <taxon>Hyphomicrobiales</taxon>
        <taxon>Rhizobiaceae</taxon>
        <taxon>Rhizobium/Agrobacterium group</taxon>
        <taxon>Rhizobium</taxon>
    </lineage>
</organism>
<dbReference type="Proteomes" id="UP000585437">
    <property type="component" value="Unassembled WGS sequence"/>
</dbReference>
<protein>
    <submittedName>
        <fullName evidence="1">Uncharacterized protein</fullName>
    </submittedName>
</protein>
<evidence type="ECO:0000313" key="1">
    <source>
        <dbReference type="EMBL" id="MBB6510952.1"/>
    </source>
</evidence>
<sequence length="75" mass="8864">MTTESRREIFEAVRNRAHALGLQFEDDPTYLNAVEEWIVGSITAESLRNHYQELLVGREKERRLAYFVKHCLQEV</sequence>
<evidence type="ECO:0000313" key="2">
    <source>
        <dbReference type="Proteomes" id="UP000585437"/>
    </source>
</evidence>